<dbReference type="PANTHER" id="PTHR30419:SF31">
    <property type="entry name" value="BLR3139 PROTEIN"/>
    <property type="match status" value="1"/>
</dbReference>
<dbReference type="AlphaFoldDB" id="A0A127K8H7"/>
<dbReference type="STRING" id="1134435.AC731_015780"/>
<dbReference type="InterPro" id="IPR005119">
    <property type="entry name" value="LysR_subst-bd"/>
</dbReference>
<dbReference type="InterPro" id="IPR050950">
    <property type="entry name" value="HTH-type_LysR_regulators"/>
</dbReference>
<dbReference type="InterPro" id="IPR000847">
    <property type="entry name" value="LysR_HTH_N"/>
</dbReference>
<evidence type="ECO:0000256" key="3">
    <source>
        <dbReference type="ARBA" id="ARBA00023125"/>
    </source>
</evidence>
<dbReference type="SUPFAM" id="SSF53850">
    <property type="entry name" value="Periplasmic binding protein-like II"/>
    <property type="match status" value="1"/>
</dbReference>
<dbReference type="PROSITE" id="PS50931">
    <property type="entry name" value="HTH_LYSR"/>
    <property type="match status" value="1"/>
</dbReference>
<dbReference type="GO" id="GO:0005829">
    <property type="term" value="C:cytosol"/>
    <property type="evidence" value="ECO:0007669"/>
    <property type="project" value="TreeGrafter"/>
</dbReference>
<evidence type="ECO:0000259" key="5">
    <source>
        <dbReference type="PROSITE" id="PS50931"/>
    </source>
</evidence>
<gene>
    <name evidence="6" type="ORF">AC731_015780</name>
</gene>
<organism evidence="6 7">
    <name type="scientific">Thauera humireducens</name>
    <dbReference type="NCBI Taxonomy" id="1134435"/>
    <lineage>
        <taxon>Bacteria</taxon>
        <taxon>Pseudomonadati</taxon>
        <taxon>Pseudomonadota</taxon>
        <taxon>Betaproteobacteria</taxon>
        <taxon>Rhodocyclales</taxon>
        <taxon>Zoogloeaceae</taxon>
        <taxon>Thauera</taxon>
    </lineage>
</organism>
<proteinExistence type="inferred from homology"/>
<dbReference type="FunFam" id="1.10.10.10:FF:000001">
    <property type="entry name" value="LysR family transcriptional regulator"/>
    <property type="match status" value="1"/>
</dbReference>
<evidence type="ECO:0000256" key="2">
    <source>
        <dbReference type="ARBA" id="ARBA00023015"/>
    </source>
</evidence>
<dbReference type="CDD" id="cd05466">
    <property type="entry name" value="PBP2_LTTR_substrate"/>
    <property type="match status" value="1"/>
</dbReference>
<keyword evidence="7" id="KW-1185">Reference proteome</keyword>
<dbReference type="RefSeq" id="WP_048707470.1">
    <property type="nucleotide sequence ID" value="NZ_CP014646.1"/>
</dbReference>
<dbReference type="GO" id="GO:0003677">
    <property type="term" value="F:DNA binding"/>
    <property type="evidence" value="ECO:0007669"/>
    <property type="project" value="UniProtKB-KW"/>
</dbReference>
<protein>
    <submittedName>
        <fullName evidence="6">LysR family transcriptional regulator</fullName>
    </submittedName>
</protein>
<dbReference type="Proteomes" id="UP000036902">
    <property type="component" value="Chromosome"/>
</dbReference>
<evidence type="ECO:0000313" key="6">
    <source>
        <dbReference type="EMBL" id="AMO38266.1"/>
    </source>
</evidence>
<dbReference type="EMBL" id="CP014646">
    <property type="protein sequence ID" value="AMO38266.1"/>
    <property type="molecule type" value="Genomic_DNA"/>
</dbReference>
<dbReference type="InterPro" id="IPR036390">
    <property type="entry name" value="WH_DNA-bd_sf"/>
</dbReference>
<dbReference type="Pfam" id="PF03466">
    <property type="entry name" value="LysR_substrate"/>
    <property type="match status" value="1"/>
</dbReference>
<accession>A0A127K8H7</accession>
<name>A0A127K8H7_9RHOO</name>
<keyword evidence="3" id="KW-0238">DNA-binding</keyword>
<dbReference type="SUPFAM" id="SSF46785">
    <property type="entry name" value="Winged helix' DNA-binding domain"/>
    <property type="match status" value="1"/>
</dbReference>
<dbReference type="InterPro" id="IPR036388">
    <property type="entry name" value="WH-like_DNA-bd_sf"/>
</dbReference>
<dbReference type="Gene3D" id="3.40.190.290">
    <property type="match status" value="1"/>
</dbReference>
<dbReference type="PANTHER" id="PTHR30419">
    <property type="entry name" value="HTH-TYPE TRANSCRIPTIONAL REGULATOR YBHD"/>
    <property type="match status" value="1"/>
</dbReference>
<keyword evidence="2" id="KW-0805">Transcription regulation</keyword>
<keyword evidence="4" id="KW-0804">Transcription</keyword>
<dbReference type="GO" id="GO:0003700">
    <property type="term" value="F:DNA-binding transcription factor activity"/>
    <property type="evidence" value="ECO:0007669"/>
    <property type="project" value="InterPro"/>
</dbReference>
<dbReference type="Pfam" id="PF00126">
    <property type="entry name" value="HTH_1"/>
    <property type="match status" value="1"/>
</dbReference>
<comment type="similarity">
    <text evidence="1">Belongs to the LysR transcriptional regulatory family.</text>
</comment>
<feature type="domain" description="HTH lysR-type" evidence="5">
    <location>
        <begin position="1"/>
        <end position="58"/>
    </location>
</feature>
<dbReference type="KEGG" id="thu:AC731_015780"/>
<sequence>MISRKYLYLISLADERHFGRAATACHVSPSTLSTAIRELEQELGVVLVERGKSFVRLTAEGECVLAHARRAAAGAGELHQALDALRGGLGGQLRLGVIPTALAVVSSLTSPFALRHPRVDIDVRSASTQAILGALRDFQLEAGVLYTESATSPDLHCLPLWAEDLVFITRSGGPRAAADDIAWRDAAAEPLCLLSRDMHHRQTVDRVFAELGCAPRVGLETNSLTSILAHVRAGPWNGILPRSVLSLIGASEGLHALRLVSPCVEWRTGLVTLARDPQPPLSAALFALAAQLPPSG</sequence>
<reference evidence="7" key="1">
    <citation type="submission" date="2016-03" db="EMBL/GenBank/DDBJ databases">
        <authorList>
            <person name="Ma C."/>
            <person name="Zhou S."/>
            <person name="Yang G."/>
        </authorList>
    </citation>
    <scope>NUCLEOTIDE SEQUENCE [LARGE SCALE GENOMIC DNA]</scope>
    <source>
        <strain evidence="7">SgZ-1</strain>
    </source>
</reference>
<evidence type="ECO:0000256" key="4">
    <source>
        <dbReference type="ARBA" id="ARBA00023163"/>
    </source>
</evidence>
<dbReference type="Gene3D" id="1.10.10.10">
    <property type="entry name" value="Winged helix-like DNA-binding domain superfamily/Winged helix DNA-binding domain"/>
    <property type="match status" value="1"/>
</dbReference>
<evidence type="ECO:0000313" key="7">
    <source>
        <dbReference type="Proteomes" id="UP000036902"/>
    </source>
</evidence>
<evidence type="ECO:0000256" key="1">
    <source>
        <dbReference type="ARBA" id="ARBA00009437"/>
    </source>
</evidence>